<dbReference type="InterPro" id="IPR002347">
    <property type="entry name" value="SDR_fam"/>
</dbReference>
<dbReference type="InterPro" id="IPR051911">
    <property type="entry name" value="SDR_oxidoreductase"/>
</dbReference>
<dbReference type="OrthoDB" id="1274115at2759"/>
<evidence type="ECO:0000256" key="3">
    <source>
        <dbReference type="RuleBase" id="RU000363"/>
    </source>
</evidence>
<comment type="similarity">
    <text evidence="1 3">Belongs to the short-chain dehydrogenases/reductases (SDR) family.</text>
</comment>
<name>A0A4Y7T9H5_COPMI</name>
<dbReference type="Pfam" id="PF00106">
    <property type="entry name" value="adh_short"/>
    <property type="match status" value="1"/>
</dbReference>
<dbReference type="Gene3D" id="3.40.50.720">
    <property type="entry name" value="NAD(P)-binding Rossmann-like Domain"/>
    <property type="match status" value="1"/>
</dbReference>
<keyword evidence="5" id="KW-1185">Reference proteome</keyword>
<keyword evidence="2" id="KW-0560">Oxidoreductase</keyword>
<dbReference type="GO" id="GO:0016491">
    <property type="term" value="F:oxidoreductase activity"/>
    <property type="evidence" value="ECO:0007669"/>
    <property type="project" value="UniProtKB-KW"/>
</dbReference>
<reference evidence="4 5" key="1">
    <citation type="journal article" date="2019" name="Nat. Ecol. Evol.">
        <title>Megaphylogeny resolves global patterns of mushroom evolution.</title>
        <authorList>
            <person name="Varga T."/>
            <person name="Krizsan K."/>
            <person name="Foldi C."/>
            <person name="Dima B."/>
            <person name="Sanchez-Garcia M."/>
            <person name="Sanchez-Ramirez S."/>
            <person name="Szollosi G.J."/>
            <person name="Szarkandi J.G."/>
            <person name="Papp V."/>
            <person name="Albert L."/>
            <person name="Andreopoulos W."/>
            <person name="Angelini C."/>
            <person name="Antonin V."/>
            <person name="Barry K.W."/>
            <person name="Bougher N.L."/>
            <person name="Buchanan P."/>
            <person name="Buyck B."/>
            <person name="Bense V."/>
            <person name="Catcheside P."/>
            <person name="Chovatia M."/>
            <person name="Cooper J."/>
            <person name="Damon W."/>
            <person name="Desjardin D."/>
            <person name="Finy P."/>
            <person name="Geml J."/>
            <person name="Haridas S."/>
            <person name="Hughes K."/>
            <person name="Justo A."/>
            <person name="Karasinski D."/>
            <person name="Kautmanova I."/>
            <person name="Kiss B."/>
            <person name="Kocsube S."/>
            <person name="Kotiranta H."/>
            <person name="LaButti K.M."/>
            <person name="Lechner B.E."/>
            <person name="Liimatainen K."/>
            <person name="Lipzen A."/>
            <person name="Lukacs Z."/>
            <person name="Mihaltcheva S."/>
            <person name="Morgado L.N."/>
            <person name="Niskanen T."/>
            <person name="Noordeloos M.E."/>
            <person name="Ohm R.A."/>
            <person name="Ortiz-Santana B."/>
            <person name="Ovrebo C."/>
            <person name="Racz N."/>
            <person name="Riley R."/>
            <person name="Savchenko A."/>
            <person name="Shiryaev A."/>
            <person name="Soop K."/>
            <person name="Spirin V."/>
            <person name="Szebenyi C."/>
            <person name="Tomsovsky M."/>
            <person name="Tulloss R.E."/>
            <person name="Uehling J."/>
            <person name="Grigoriev I.V."/>
            <person name="Vagvolgyi C."/>
            <person name="Papp T."/>
            <person name="Martin F.M."/>
            <person name="Miettinen O."/>
            <person name="Hibbett D.S."/>
            <person name="Nagy L.G."/>
        </authorList>
    </citation>
    <scope>NUCLEOTIDE SEQUENCE [LARGE SCALE GENOMIC DNA]</scope>
    <source>
        <strain evidence="4 5">FP101781</strain>
    </source>
</reference>
<dbReference type="PRINTS" id="PR00080">
    <property type="entry name" value="SDRFAMILY"/>
</dbReference>
<dbReference type="STRING" id="71717.A0A4Y7T9H5"/>
<dbReference type="PRINTS" id="PR00081">
    <property type="entry name" value="GDHRDH"/>
</dbReference>
<evidence type="ECO:0000313" key="5">
    <source>
        <dbReference type="Proteomes" id="UP000298030"/>
    </source>
</evidence>
<dbReference type="InterPro" id="IPR036291">
    <property type="entry name" value="NAD(P)-bd_dom_sf"/>
</dbReference>
<dbReference type="EMBL" id="QPFP01000021">
    <property type="protein sequence ID" value="TEB30760.1"/>
    <property type="molecule type" value="Genomic_DNA"/>
</dbReference>
<comment type="caution">
    <text evidence="4">The sequence shown here is derived from an EMBL/GenBank/DDBJ whole genome shotgun (WGS) entry which is preliminary data.</text>
</comment>
<evidence type="ECO:0000256" key="2">
    <source>
        <dbReference type="ARBA" id="ARBA00023002"/>
    </source>
</evidence>
<evidence type="ECO:0000256" key="1">
    <source>
        <dbReference type="ARBA" id="ARBA00006484"/>
    </source>
</evidence>
<dbReference type="PANTHER" id="PTHR43976:SF16">
    <property type="entry name" value="SHORT-CHAIN DEHYDROGENASE_REDUCTASE FAMILY PROTEIN"/>
    <property type="match status" value="1"/>
</dbReference>
<organism evidence="4 5">
    <name type="scientific">Coprinellus micaceus</name>
    <name type="common">Glistening ink-cap mushroom</name>
    <name type="synonym">Coprinus micaceus</name>
    <dbReference type="NCBI Taxonomy" id="71717"/>
    <lineage>
        <taxon>Eukaryota</taxon>
        <taxon>Fungi</taxon>
        <taxon>Dikarya</taxon>
        <taxon>Basidiomycota</taxon>
        <taxon>Agaricomycotina</taxon>
        <taxon>Agaricomycetes</taxon>
        <taxon>Agaricomycetidae</taxon>
        <taxon>Agaricales</taxon>
        <taxon>Agaricineae</taxon>
        <taxon>Psathyrellaceae</taxon>
        <taxon>Coprinellus</taxon>
    </lineage>
</organism>
<accession>A0A4Y7T9H5</accession>
<sequence length="349" mass="38269">MLVQDLLHYLTARFLFLDEAVKGYEHLHELFVGRSHSNKAIAVETSESPTILTVPSLPKRQLVWMITGTSTGFGRRLVKSALLRGDLVIATVRRLEKTDQSDQDDIPVGLQANLRRIELDVTEGEDALKAKVDKAAVTWGRIDVLVNNAGQGLVGLSEEGGSSLFRKAFDVNVFGLVDMTTVTLPYLRRSQGCVVNIGSRSAWKTELLGVGPYSASKAAVHALSETLATELAPFNVKVLLVAPGAFRTEGIHSRPFFQERPVPAYDDVRDITARRFASIPGTQKGDPARAMEIVVDIVRGEGSAVGKPWPSHLVLGQDAIADVRAKARKLEEAVDEWEWTGRAVSYEWS</sequence>
<gene>
    <name evidence="4" type="ORF">FA13DRAFT_1733179</name>
</gene>
<evidence type="ECO:0000313" key="4">
    <source>
        <dbReference type="EMBL" id="TEB30760.1"/>
    </source>
</evidence>
<dbReference type="PANTHER" id="PTHR43976">
    <property type="entry name" value="SHORT CHAIN DEHYDROGENASE"/>
    <property type="match status" value="1"/>
</dbReference>
<proteinExistence type="inferred from homology"/>
<dbReference type="AlphaFoldDB" id="A0A4Y7T9H5"/>
<protein>
    <submittedName>
        <fullName evidence="4">NAD(P)-binding protein</fullName>
    </submittedName>
</protein>
<dbReference type="SUPFAM" id="SSF51735">
    <property type="entry name" value="NAD(P)-binding Rossmann-fold domains"/>
    <property type="match status" value="1"/>
</dbReference>
<dbReference type="Proteomes" id="UP000298030">
    <property type="component" value="Unassembled WGS sequence"/>
</dbReference>